<gene>
    <name evidence="2" type="ORF">SAMN05421748_14925</name>
</gene>
<protein>
    <submittedName>
        <fullName evidence="2">Quinol monooxygenase YgiN</fullName>
    </submittedName>
</protein>
<evidence type="ECO:0000313" key="3">
    <source>
        <dbReference type="Proteomes" id="UP000219612"/>
    </source>
</evidence>
<keyword evidence="3" id="KW-1185">Reference proteome</keyword>
<dbReference type="Proteomes" id="UP000219612">
    <property type="component" value="Unassembled WGS sequence"/>
</dbReference>
<keyword evidence="2" id="KW-0503">Monooxygenase</keyword>
<sequence length="209" mass="23226">MIVELRQYSLRPGRRDDLIALFDREFVHTQEAAGMRVIGQFRDLDDPDRFVWLRAFPDMPSRAAALTAFYTGPTWMAHRAEANATMLDSDNVLLLRPATATPPFPTAPDSGGPFLATLHFGERPFGDDFAGLVAARAAEFGVAPLALLTTEYAENTFPALPVRTGEHVFAWFAGFPDEDALADHLKRFPRLTDSTRHLRLSPTAGSRLR</sequence>
<dbReference type="InterPro" id="IPR011008">
    <property type="entry name" value="Dimeric_a/b-barrel"/>
</dbReference>
<dbReference type="OrthoDB" id="9809695at2"/>
<organism evidence="2 3">
    <name type="scientific">Paractinoplanes atraurantiacus</name>
    <dbReference type="NCBI Taxonomy" id="1036182"/>
    <lineage>
        <taxon>Bacteria</taxon>
        <taxon>Bacillati</taxon>
        <taxon>Actinomycetota</taxon>
        <taxon>Actinomycetes</taxon>
        <taxon>Micromonosporales</taxon>
        <taxon>Micromonosporaceae</taxon>
        <taxon>Paractinoplanes</taxon>
    </lineage>
</organism>
<dbReference type="EMBL" id="OBDY01000049">
    <property type="protein sequence ID" value="SNY73893.1"/>
    <property type="molecule type" value="Genomic_DNA"/>
</dbReference>
<dbReference type="GO" id="GO:0004497">
    <property type="term" value="F:monooxygenase activity"/>
    <property type="evidence" value="ECO:0007669"/>
    <property type="project" value="UniProtKB-KW"/>
</dbReference>
<dbReference type="AlphaFoldDB" id="A0A285KNV7"/>
<dbReference type="Gene3D" id="3.30.70.100">
    <property type="match status" value="1"/>
</dbReference>
<feature type="domain" description="NIPSNAP" evidence="1">
    <location>
        <begin position="3"/>
        <end position="98"/>
    </location>
</feature>
<evidence type="ECO:0000313" key="2">
    <source>
        <dbReference type="EMBL" id="SNY73893.1"/>
    </source>
</evidence>
<dbReference type="SUPFAM" id="SSF54909">
    <property type="entry name" value="Dimeric alpha+beta barrel"/>
    <property type="match status" value="1"/>
</dbReference>
<accession>A0A285KNV7</accession>
<reference evidence="2 3" key="1">
    <citation type="submission" date="2017-09" db="EMBL/GenBank/DDBJ databases">
        <authorList>
            <person name="Ehlers B."/>
            <person name="Leendertz F.H."/>
        </authorList>
    </citation>
    <scope>NUCLEOTIDE SEQUENCE [LARGE SCALE GENOMIC DNA]</scope>
    <source>
        <strain evidence="2 3">CGMCC 4.6857</strain>
    </source>
</reference>
<name>A0A285KNV7_9ACTN</name>
<dbReference type="RefSeq" id="WP_097329070.1">
    <property type="nucleotide sequence ID" value="NZ_OBDY01000049.1"/>
</dbReference>
<dbReference type="Pfam" id="PF07978">
    <property type="entry name" value="NIPSNAP"/>
    <property type="match status" value="1"/>
</dbReference>
<keyword evidence="2" id="KW-0560">Oxidoreductase</keyword>
<dbReference type="InterPro" id="IPR012577">
    <property type="entry name" value="NIPSNAP"/>
</dbReference>
<evidence type="ECO:0000259" key="1">
    <source>
        <dbReference type="Pfam" id="PF07978"/>
    </source>
</evidence>
<proteinExistence type="predicted"/>